<organism evidence="3 4">
    <name type="scientific">Cystobacter ferrugineus</name>
    <dbReference type="NCBI Taxonomy" id="83449"/>
    <lineage>
        <taxon>Bacteria</taxon>
        <taxon>Pseudomonadati</taxon>
        <taxon>Myxococcota</taxon>
        <taxon>Myxococcia</taxon>
        <taxon>Myxococcales</taxon>
        <taxon>Cystobacterineae</taxon>
        <taxon>Archangiaceae</taxon>
        <taxon>Cystobacter</taxon>
    </lineage>
</organism>
<dbReference type="PRINTS" id="PR01950">
    <property type="entry name" value="LANCSUPER"/>
</dbReference>
<dbReference type="GO" id="GO:0005975">
    <property type="term" value="P:carbohydrate metabolic process"/>
    <property type="evidence" value="ECO:0007669"/>
    <property type="project" value="InterPro"/>
</dbReference>
<evidence type="ECO:0000256" key="1">
    <source>
        <dbReference type="PIRSR" id="PIRSR607822-1"/>
    </source>
</evidence>
<dbReference type="SUPFAM" id="SSF158745">
    <property type="entry name" value="LanC-like"/>
    <property type="match status" value="1"/>
</dbReference>
<dbReference type="EMBL" id="MPIN01000011">
    <property type="protein sequence ID" value="OJH36272.1"/>
    <property type="molecule type" value="Genomic_DNA"/>
</dbReference>
<dbReference type="InterPro" id="IPR007822">
    <property type="entry name" value="LANC-like"/>
</dbReference>
<dbReference type="RefSeq" id="WP_071902766.1">
    <property type="nucleotide sequence ID" value="NZ_MPIN01000011.1"/>
</dbReference>
<dbReference type="GO" id="GO:0046872">
    <property type="term" value="F:metal ion binding"/>
    <property type="evidence" value="ECO:0007669"/>
    <property type="project" value="UniProtKB-KW"/>
</dbReference>
<dbReference type="InterPro" id="IPR012341">
    <property type="entry name" value="6hp_glycosidase-like_sf"/>
</dbReference>
<reference evidence="3 4" key="2">
    <citation type="submission" date="2016-12" db="EMBL/GenBank/DDBJ databases">
        <title>Draft Genome Sequence of Cystobacter ferrugineus Strain Cbfe23.</title>
        <authorList>
            <person name="Akbar S."/>
            <person name="Dowd S.E."/>
            <person name="Stevens D.C."/>
        </authorList>
    </citation>
    <scope>NUCLEOTIDE SEQUENCE [LARGE SCALE GENOMIC DNA]</scope>
    <source>
        <strain evidence="3 4">Cbfe23</strain>
    </source>
</reference>
<feature type="binding site" evidence="1">
    <location>
        <position position="331"/>
    </location>
    <ligand>
        <name>Zn(2+)</name>
        <dbReference type="ChEBI" id="CHEBI:29105"/>
    </ligand>
</feature>
<dbReference type="STRING" id="83449.BON30_34525"/>
<keyword evidence="4" id="KW-1185">Reference proteome</keyword>
<keyword evidence="1" id="KW-0479">Metal-binding</keyword>
<evidence type="ECO:0000313" key="4">
    <source>
        <dbReference type="Proteomes" id="UP000182229"/>
    </source>
</evidence>
<proteinExistence type="predicted"/>
<dbReference type="Gene3D" id="1.50.10.10">
    <property type="match status" value="1"/>
</dbReference>
<dbReference type="OrthoDB" id="5291353at2"/>
<keyword evidence="1" id="KW-0862">Zinc</keyword>
<feature type="binding site" evidence="1">
    <location>
        <position position="330"/>
    </location>
    <ligand>
        <name>Zn(2+)</name>
        <dbReference type="ChEBI" id="CHEBI:29105"/>
    </ligand>
</feature>
<protein>
    <submittedName>
        <fullName evidence="3">Lanthionine synthetase</fullName>
    </submittedName>
</protein>
<sequence>MTALFDPERHQPLAGTAWDATAARAAIERIVQETREAFTPDGLWPIHPNDEEADDPPGPQTSLYFGAAGVIWALDHLAREGAVSPGPSFAEHLPDVQSRSRRLFESEAWRRMLGSGWQTRSWLLGDSGILFTRWKTAPSEPVLSALADTLAENTEDPALELMWGAPGTMLAALALYRASGSARWADLYRAGARALEASFQWDESLGADIWTQTLYGSRAQYLGPVHGFAGNAFALLQGRDLLEPGQWASLSSRFVRTLEVTAIRGAQGINWAPRTGARPPEAPLLVQHCHGAPGMVTALSALEAPIDELLLGAGELTWAAGPLAKGANLCHGTAGNAHAFLKLFQRTGDGEWLERARCFAMHAILQSEAEAAQLGRRRYSLWTGDLGLACFLWECIRASARFPTMDVL</sequence>
<dbReference type="GO" id="GO:0031179">
    <property type="term" value="P:peptide modification"/>
    <property type="evidence" value="ECO:0007669"/>
    <property type="project" value="InterPro"/>
</dbReference>
<dbReference type="AlphaFoldDB" id="A0A1L9B1Z0"/>
<dbReference type="PANTHER" id="PTHR12736">
    <property type="entry name" value="LANC-LIKE PROTEIN"/>
    <property type="match status" value="1"/>
</dbReference>
<feature type="binding site" evidence="1">
    <location>
        <position position="289"/>
    </location>
    <ligand>
        <name>Zn(2+)</name>
        <dbReference type="ChEBI" id="CHEBI:29105"/>
    </ligand>
</feature>
<dbReference type="Pfam" id="PF05147">
    <property type="entry name" value="LANC_like"/>
    <property type="match status" value="1"/>
</dbReference>
<evidence type="ECO:0000313" key="3">
    <source>
        <dbReference type="EMBL" id="OJH36272.1"/>
    </source>
</evidence>
<comment type="caution">
    <text evidence="3">The sequence shown here is derived from an EMBL/GenBank/DDBJ whole genome shotgun (WGS) entry which is preliminary data.</text>
</comment>
<gene>
    <name evidence="3" type="ORF">BON30_34525</name>
</gene>
<feature type="region of interest" description="Disordered" evidence="2">
    <location>
        <begin position="40"/>
        <end position="59"/>
    </location>
</feature>
<dbReference type="SMART" id="SM01260">
    <property type="entry name" value="LANC_like"/>
    <property type="match status" value="1"/>
</dbReference>
<dbReference type="CDD" id="cd04794">
    <property type="entry name" value="euk_LANCL"/>
    <property type="match status" value="1"/>
</dbReference>
<dbReference type="PANTHER" id="PTHR12736:SF7">
    <property type="entry name" value="LANC-LIKE PROTEIN 3"/>
    <property type="match status" value="1"/>
</dbReference>
<dbReference type="GO" id="GO:0005886">
    <property type="term" value="C:plasma membrane"/>
    <property type="evidence" value="ECO:0007669"/>
    <property type="project" value="TreeGrafter"/>
</dbReference>
<accession>A0A1L9B1Z0</accession>
<evidence type="ECO:0000256" key="2">
    <source>
        <dbReference type="SAM" id="MobiDB-lite"/>
    </source>
</evidence>
<name>A0A1L9B1Z0_9BACT</name>
<dbReference type="Proteomes" id="UP000182229">
    <property type="component" value="Unassembled WGS sequence"/>
</dbReference>
<reference evidence="4" key="1">
    <citation type="submission" date="2016-11" db="EMBL/GenBank/DDBJ databases">
        <authorList>
            <person name="Shukria A."/>
            <person name="Stevens D.C."/>
        </authorList>
    </citation>
    <scope>NUCLEOTIDE SEQUENCE [LARGE SCALE GENOMIC DNA]</scope>
    <source>
        <strain evidence="4">Cbfe23</strain>
    </source>
</reference>